<dbReference type="Pfam" id="PF21956">
    <property type="entry name" value="DUF6922"/>
    <property type="match status" value="1"/>
</dbReference>
<dbReference type="AlphaFoldDB" id="A0A5C6RPB8"/>
<proteinExistence type="predicted"/>
<dbReference type="RefSeq" id="WP_147166961.1">
    <property type="nucleotide sequence ID" value="NZ_VOOR01000013.1"/>
</dbReference>
<dbReference type="InterPro" id="IPR053830">
    <property type="entry name" value="DUF6922"/>
</dbReference>
<comment type="caution">
    <text evidence="2">The sequence shown here is derived from an EMBL/GenBank/DDBJ whole genome shotgun (WGS) entry which is preliminary data.</text>
</comment>
<evidence type="ECO:0000313" key="2">
    <source>
        <dbReference type="EMBL" id="TXB63785.1"/>
    </source>
</evidence>
<dbReference type="Proteomes" id="UP000321580">
    <property type="component" value="Unassembled WGS sequence"/>
</dbReference>
<dbReference type="EMBL" id="VOOR01000013">
    <property type="protein sequence ID" value="TXB63785.1"/>
    <property type="molecule type" value="Genomic_DNA"/>
</dbReference>
<accession>A0A5C6RPB8</accession>
<sequence>MFWDTPVSNIHWHEHRHFIVQRVMRYGKLEDWKLIQQWYGPDTLREIVVSLNNLDAISVAFLSLVLNIDKKAFRCYTEKQSRQSFWDY</sequence>
<evidence type="ECO:0000259" key="1">
    <source>
        <dbReference type="Pfam" id="PF21956"/>
    </source>
</evidence>
<evidence type="ECO:0000313" key="3">
    <source>
        <dbReference type="Proteomes" id="UP000321580"/>
    </source>
</evidence>
<feature type="domain" description="DUF6922" evidence="1">
    <location>
        <begin position="1"/>
        <end position="48"/>
    </location>
</feature>
<gene>
    <name evidence="2" type="ORF">FRY97_08175</name>
</gene>
<keyword evidence="3" id="KW-1185">Reference proteome</keyword>
<dbReference type="OrthoDB" id="1364214at2"/>
<name>A0A5C6RPB8_9BACT</name>
<organism evidence="2 3">
    <name type="scientific">Phaeodactylibacter luteus</name>
    <dbReference type="NCBI Taxonomy" id="1564516"/>
    <lineage>
        <taxon>Bacteria</taxon>
        <taxon>Pseudomonadati</taxon>
        <taxon>Bacteroidota</taxon>
        <taxon>Saprospiria</taxon>
        <taxon>Saprospirales</taxon>
        <taxon>Haliscomenobacteraceae</taxon>
        <taxon>Phaeodactylibacter</taxon>
    </lineage>
</organism>
<protein>
    <recommendedName>
        <fullName evidence="1">DUF6922 domain-containing protein</fullName>
    </recommendedName>
</protein>
<reference evidence="2 3" key="1">
    <citation type="submission" date="2019-08" db="EMBL/GenBank/DDBJ databases">
        <title>Genome of Phaeodactylibacter luteus.</title>
        <authorList>
            <person name="Bowman J.P."/>
        </authorList>
    </citation>
    <scope>NUCLEOTIDE SEQUENCE [LARGE SCALE GENOMIC DNA]</scope>
    <source>
        <strain evidence="2 3">KCTC 42180</strain>
    </source>
</reference>